<evidence type="ECO:0000313" key="3">
    <source>
        <dbReference type="Proteomes" id="UP000221165"/>
    </source>
</evidence>
<protein>
    <submittedName>
        <fullName evidence="2">Uncharacterized protein</fullName>
    </submittedName>
</protein>
<name>A0A2C6KYG2_9APIC</name>
<comment type="caution">
    <text evidence="2">The sequence shown here is derived from an EMBL/GenBank/DDBJ whole genome shotgun (WGS) entry which is preliminary data.</text>
</comment>
<feature type="region of interest" description="Disordered" evidence="1">
    <location>
        <begin position="1030"/>
        <end position="1055"/>
    </location>
</feature>
<proteinExistence type="predicted"/>
<feature type="region of interest" description="Disordered" evidence="1">
    <location>
        <begin position="1697"/>
        <end position="1717"/>
    </location>
</feature>
<feature type="region of interest" description="Disordered" evidence="1">
    <location>
        <begin position="606"/>
        <end position="652"/>
    </location>
</feature>
<feature type="compositionally biased region" description="Basic and acidic residues" evidence="1">
    <location>
        <begin position="2053"/>
        <end position="2066"/>
    </location>
</feature>
<reference evidence="2 3" key="1">
    <citation type="journal article" date="2017" name="Int. J. Parasitol.">
        <title>The genome of the protozoan parasite Cystoisospora suis and a reverse vaccinology approach to identify vaccine candidates.</title>
        <authorList>
            <person name="Palmieri N."/>
            <person name="Shrestha A."/>
            <person name="Ruttkowski B."/>
            <person name="Beck T."/>
            <person name="Vogl C."/>
            <person name="Tomley F."/>
            <person name="Blake D.P."/>
            <person name="Joachim A."/>
        </authorList>
    </citation>
    <scope>NUCLEOTIDE SEQUENCE [LARGE SCALE GENOMIC DNA]</scope>
    <source>
        <strain evidence="2 3">Wien I</strain>
    </source>
</reference>
<dbReference type="RefSeq" id="XP_067922538.1">
    <property type="nucleotide sequence ID" value="XM_068065489.1"/>
</dbReference>
<feature type="region of interest" description="Disordered" evidence="1">
    <location>
        <begin position="732"/>
        <end position="761"/>
    </location>
</feature>
<feature type="compositionally biased region" description="Basic and acidic residues" evidence="1">
    <location>
        <begin position="1124"/>
        <end position="1157"/>
    </location>
</feature>
<feature type="compositionally biased region" description="Basic and acidic residues" evidence="1">
    <location>
        <begin position="1514"/>
        <end position="1523"/>
    </location>
</feature>
<organism evidence="2 3">
    <name type="scientific">Cystoisospora suis</name>
    <dbReference type="NCBI Taxonomy" id="483139"/>
    <lineage>
        <taxon>Eukaryota</taxon>
        <taxon>Sar</taxon>
        <taxon>Alveolata</taxon>
        <taxon>Apicomplexa</taxon>
        <taxon>Conoidasida</taxon>
        <taxon>Coccidia</taxon>
        <taxon>Eucoccidiorida</taxon>
        <taxon>Eimeriorina</taxon>
        <taxon>Sarcocystidae</taxon>
        <taxon>Cystoisospora</taxon>
    </lineage>
</organism>
<accession>A0A2C6KYG2</accession>
<feature type="compositionally biased region" description="Basic and acidic residues" evidence="1">
    <location>
        <begin position="1328"/>
        <end position="1338"/>
    </location>
</feature>
<sequence length="2676" mass="287905">MAPGGKSRRQGGSRKSQGRNAAAERLKAAPPPFEKKKRKVGGPPPRPASHTDTRVRIKQNFIFKKQHRSLDDKAPPLEGATYHGAKKEIEEALQKLRHPTEKIRVTGLVHLSASLTKLPSLFSRNDVQRLLVLLLPSLLPSLLGSGLQEKKDSSARAALRSSWATLLRVLAPAKEHVHSSFGCANDDGWLSDSVRSSNSHGQRTDAEQQAVDALLAHRTMIQVHFQSGLTALDSETRLDTLRLIGDTLCLLPSLILQMPDISYSIIKVLACSVSSSAVVDLSVSLLVHLLPSHVPAAFSCSIVSEEVGHFAGPSPSWLAGGPSGEVQRLDQLRCLFVTCCTIWCQLIEDVQHRSGKAGAKDNCLAPLLGRLLSCTCLIHFLLFASPQLPSHGGGRLPFGRDRESSSSLAGRPHFLPSGCGSFGSSHPSASFSSRLSCRVPLSASRSDGCSSAGVSQLLVLLMLEQRRAKEVQRLETATGPKALTKQSPLVFLVTRVFSSLPRLLSLSLPSSSSVCQPLLHRVRASVATAILYFLAVPISAFPFSSPNSGFSKFTQASRTTSKSPVSLCQSLLARPGPHRCQSLSGSSRTAAAKCFRRAAPRAGTLAIDPSAGRRELQHRKKDGEPSETDVESPEEASDDETPPLHQSAGALSYHSHQSRRVLECLDPPAVSTLLTSFVAGSLFLLHAARNTMRKLESGAVHSGRPHEGRKRLARETTFVSVRWRLQASTASAKLFQGTTREERTPGTSPSLSSKNSPTGSPACAMVKQGVPRCGSSPLVTLTAFSPRVQFLTDLVIRASVALFAPVEAPSTGGTTERKALRGFDAAMTAHFKKEDSSHFDCEGLQRCSGASARGRSYGGTCAPLLGSQPTMLSVVLYALSEMKARTSTLRGRPWAPAADCSADGPSLVACGAKTAFSVSALESFCTSFKSSAFVNSLLLEESRLHQGASSVTDILDESREAKRSLLCPSSHTRRPLPRKCKLASPANDDGHGPRSPSSSRPYARCLLWRLQELCAAAASAFACGQSAKGLLRGKAPNHPRTTGESRPKLGSYSEPPASSLSFTLTSWLEAQQRKQVTARLLVAELRFLLVGILDTLLNLPAAPLPRKRERTTRRGAVFLSSSRCTREASEEVKQEKEEGLPDTLAKDMQTEKLREEEGKDSEEGNSEEVKKTGGIESEQTSDLQKQHSGSYSIPQLTEKATPGTAQDKFDSDDGGVLPAEEMSTSSVGEEDDDDDGPTSNSDSDADVDTGRMASRSRDECSQYDETGVGQFSISLLPLALLIVGVSPVELNATLPNCLQSLYGDILLRPQPLNDTVRMSVPTLCGKCRKPDDPEKEGMTSDSSQTAHLLPRESEPAEADSLLLPGVKLPTLTKCRTKLHLGSSHAKRRKVAARVARFSTELKEPTETGPVHPKKNLPRTVEQEEGFYAREAKEDRIKDKGGASDRRNTSVVLQSSSQEGTEEEQVEESEVHLENELAVLAGDWGRLVGVASIKVAAATVGITRGPGGWTSASAHGDRHTERKCPPFSPTGDSGARVLEEVCGWLLCMARHSTLRAREEPLLAGFSDGFQRQLSLYFLLPDSHAASSEAAYTSRRSCFRDNVSLSEVPALLETPVASILRMFPAPLFFLLPLACRQALLSILLVIPGETVSRSLPQLLSAALWPRGKPESGYPSSSVIRCSRALSSSHLQLVASEATTLERPVTSPQLPLADSGEAPPSKPWCSALGLLSSTPLYETQAAAELVAVLMRCAFHFDQQSWPRNPSDISLTSGQKPTKGHERRPPAHFSSLAELVRTLLRSAVKPPSFKGSPSGSACHCFDESQPEAEARSRTGSFARQPAYPAAPADPFCFSLAPPLALCSTFSPRHSPSRNRDSSFPLFEISAHTVELLSEASSLFAECQRVSVLQRPDSIANALFSFLMTPPLPVASFPGVEKGNEDHETNMDFNAVGKAVRADPASQRRLSCCAAGTPSLGRSKLASASPACSSGEFSPHPVSFSDCCSLCAVVGGGIVPLVASVLEDVPSCFSFAQSTLSEACERSHSAQTQDEQISTRPAVHEETESGAHETVPHSPPCEGACVRSMDVFGYCHSAVASLFFFHRCLDQLIPPLVKVRPAAPGEFRSATTPSCSASCPRIVSSIFDCCFPPAQLRPRLKPGQSGPDTGARDQLEGCCELLSADGAVSNEGVLPGGIQQPREDACVTDRVGSSWPEGCSKQPVSFSLSLRVLFFFLDHPAFTAVVAPADGYPSAPVSPSSQDRKQSGALPSDAVYASSALLGGMCPRAADACRPNAFPASSAENEAFSSRSDVASRDASWEGAGPCNSCVLVGLGVAGSAQLLRLLDCVWRMACFCDCPFLPRKPAYANKDSDSSSKSAAQDAESSGTTLCPLRRFFRFFIFLARSLRSALEDSIRDLSRGTTSSHDAMGAANVVQDGCSRHAEHEMENSVPSKRLNSGQPQGTENRVASGNASVPKEDGSPTITSGYEGLLEGARSPWRSKEPTAFARAKRRVEVLLLCLATALRLHAEARKSLRRCFRTSIMWEQKWQRALKAFRAYWMLSTEKASLSLTEQVLLEAEMQTSQRAARQSGTPWLPSSFLSPVENYDTPQEGHADEGAPPDQQERRQESLCFEYFYGVDAAVLRKLSDALRTIVDEASGLMNGQTSIDLIEFLKEHLTRVAPI</sequence>
<evidence type="ECO:0000313" key="2">
    <source>
        <dbReference type="EMBL" id="PHJ20853.1"/>
    </source>
</evidence>
<feature type="region of interest" description="Disordered" evidence="1">
    <location>
        <begin position="966"/>
        <end position="999"/>
    </location>
</feature>
<gene>
    <name evidence="2" type="ORF">CSUI_005312</name>
</gene>
<keyword evidence="3" id="KW-1185">Reference proteome</keyword>
<evidence type="ECO:0000256" key="1">
    <source>
        <dbReference type="SAM" id="MobiDB-lite"/>
    </source>
</evidence>
<feature type="compositionally biased region" description="Polar residues" evidence="1">
    <location>
        <begin position="1761"/>
        <end position="1772"/>
    </location>
</feature>
<feature type="region of interest" description="Disordered" evidence="1">
    <location>
        <begin position="2037"/>
        <end position="2069"/>
    </location>
</feature>
<feature type="region of interest" description="Disordered" evidence="1">
    <location>
        <begin position="1398"/>
        <end position="1468"/>
    </location>
</feature>
<feature type="compositionally biased region" description="Basic and acidic residues" evidence="1">
    <location>
        <begin position="1426"/>
        <end position="1447"/>
    </location>
</feature>
<feature type="region of interest" description="Disordered" evidence="1">
    <location>
        <begin position="2435"/>
        <end position="2476"/>
    </location>
</feature>
<feature type="region of interest" description="Disordered" evidence="1">
    <location>
        <begin position="1327"/>
        <end position="1361"/>
    </location>
</feature>
<dbReference type="VEuPathDB" id="ToxoDB:CSUI_005312"/>
<feature type="compositionally biased region" description="Basic residues" evidence="1">
    <location>
        <begin position="971"/>
        <end position="981"/>
    </location>
</feature>
<feature type="compositionally biased region" description="Polar residues" evidence="1">
    <location>
        <begin position="1177"/>
        <end position="1195"/>
    </location>
</feature>
<dbReference type="OrthoDB" id="333075at2759"/>
<feature type="compositionally biased region" description="Acidic residues" evidence="1">
    <location>
        <begin position="625"/>
        <end position="641"/>
    </location>
</feature>
<dbReference type="GeneID" id="94428700"/>
<feature type="region of interest" description="Disordered" evidence="1">
    <location>
        <begin position="1761"/>
        <end position="1782"/>
    </location>
</feature>
<feature type="region of interest" description="Disordered" evidence="1">
    <location>
        <begin position="1"/>
        <end position="55"/>
    </location>
</feature>
<feature type="compositionally biased region" description="Polar residues" evidence="1">
    <location>
        <begin position="745"/>
        <end position="759"/>
    </location>
</feature>
<feature type="compositionally biased region" description="Polar residues" evidence="1">
    <location>
        <begin position="2040"/>
        <end position="2050"/>
    </location>
</feature>
<feature type="compositionally biased region" description="Basic residues" evidence="1">
    <location>
        <begin position="1"/>
        <end position="12"/>
    </location>
</feature>
<dbReference type="EMBL" id="MIGC01002571">
    <property type="protein sequence ID" value="PHJ20853.1"/>
    <property type="molecule type" value="Genomic_DNA"/>
</dbReference>
<feature type="region of interest" description="Disordered" evidence="1">
    <location>
        <begin position="1113"/>
        <end position="1262"/>
    </location>
</feature>
<feature type="region of interest" description="Disordered" evidence="1">
    <location>
        <begin position="1508"/>
        <end position="1529"/>
    </location>
</feature>
<feature type="compositionally biased region" description="Polar residues" evidence="1">
    <location>
        <begin position="2442"/>
        <end position="2465"/>
    </location>
</feature>
<dbReference type="Proteomes" id="UP000221165">
    <property type="component" value="Unassembled WGS sequence"/>
</dbReference>